<reference evidence="2 3" key="1">
    <citation type="journal article" date="2024" name="J Genomics">
        <title>Draft genome sequencing and assembly of Favolaschia claudopus CIRM-BRFM 2984 isolated from oak limbs.</title>
        <authorList>
            <person name="Navarro D."/>
            <person name="Drula E."/>
            <person name="Chaduli D."/>
            <person name="Cazenave R."/>
            <person name="Ahrendt S."/>
            <person name="Wang J."/>
            <person name="Lipzen A."/>
            <person name="Daum C."/>
            <person name="Barry K."/>
            <person name="Grigoriev I.V."/>
            <person name="Favel A."/>
            <person name="Rosso M.N."/>
            <person name="Martin F."/>
        </authorList>
    </citation>
    <scope>NUCLEOTIDE SEQUENCE [LARGE SCALE GENOMIC DNA]</scope>
    <source>
        <strain evidence="2 3">CIRM-BRFM 2984</strain>
    </source>
</reference>
<feature type="region of interest" description="Disordered" evidence="1">
    <location>
        <begin position="100"/>
        <end position="130"/>
    </location>
</feature>
<gene>
    <name evidence="2" type="ORF">R3P38DRAFT_3177540</name>
</gene>
<evidence type="ECO:0000313" key="2">
    <source>
        <dbReference type="EMBL" id="KAK7045317.1"/>
    </source>
</evidence>
<keyword evidence="3" id="KW-1185">Reference proteome</keyword>
<protein>
    <submittedName>
        <fullName evidence="2">Uncharacterized protein</fullName>
    </submittedName>
</protein>
<sequence>MHSRAYICFDRRCVYSVSRRVVVVWPAVLSSASSSIASPARLLGFRDHEEAEELTCDPSIPAALHRRRSSPAKKRMIPVRFGEKPVRVVASRSMSGELPLRGFPPPASVGREEEDCAEGKSTSCSSTRDALSSRERTHLFPADANGELLNLPSGTGLFLGSAFSRLAVVDADSRIHPIPRTHSRRRDSPHSRTRYSYHYRLIPPSAVSPRRPGRCGYTSLDVCAVFVRILVEDASAAPPVPADLFHNLSKTSLSVGGAVACTAYAAYTPMSTSCMRSFAGPSTTPPPSSTTTAD</sequence>
<accession>A0AAW0D272</accession>
<evidence type="ECO:0000256" key="1">
    <source>
        <dbReference type="SAM" id="MobiDB-lite"/>
    </source>
</evidence>
<dbReference type="Proteomes" id="UP001362999">
    <property type="component" value="Unassembled WGS sequence"/>
</dbReference>
<organism evidence="2 3">
    <name type="scientific">Favolaschia claudopus</name>
    <dbReference type="NCBI Taxonomy" id="2862362"/>
    <lineage>
        <taxon>Eukaryota</taxon>
        <taxon>Fungi</taxon>
        <taxon>Dikarya</taxon>
        <taxon>Basidiomycota</taxon>
        <taxon>Agaricomycotina</taxon>
        <taxon>Agaricomycetes</taxon>
        <taxon>Agaricomycetidae</taxon>
        <taxon>Agaricales</taxon>
        <taxon>Marasmiineae</taxon>
        <taxon>Mycenaceae</taxon>
        <taxon>Favolaschia</taxon>
    </lineage>
</organism>
<proteinExistence type="predicted"/>
<name>A0AAW0D272_9AGAR</name>
<dbReference type="EMBL" id="JAWWNJ010000011">
    <property type="protein sequence ID" value="KAK7045317.1"/>
    <property type="molecule type" value="Genomic_DNA"/>
</dbReference>
<comment type="caution">
    <text evidence="2">The sequence shown here is derived from an EMBL/GenBank/DDBJ whole genome shotgun (WGS) entry which is preliminary data.</text>
</comment>
<evidence type="ECO:0000313" key="3">
    <source>
        <dbReference type="Proteomes" id="UP001362999"/>
    </source>
</evidence>
<feature type="compositionally biased region" description="Polar residues" evidence="1">
    <location>
        <begin position="120"/>
        <end position="130"/>
    </location>
</feature>
<dbReference type="AlphaFoldDB" id="A0AAW0D272"/>